<evidence type="ECO:0000256" key="1">
    <source>
        <dbReference type="SAM" id="MobiDB-lite"/>
    </source>
</evidence>
<evidence type="ECO:0000313" key="4">
    <source>
        <dbReference type="Proteomes" id="UP000073492"/>
    </source>
</evidence>
<name>A0A139IBJ5_9PEZI</name>
<dbReference type="OrthoDB" id="2877829at2759"/>
<dbReference type="InterPro" id="IPR015069">
    <property type="entry name" value="2H-PEstase_DUF1868"/>
</dbReference>
<keyword evidence="4" id="KW-1185">Reference proteome</keyword>
<comment type="caution">
    <text evidence="3">The sequence shown here is derived from an EMBL/GenBank/DDBJ whole genome shotgun (WGS) entry which is preliminary data.</text>
</comment>
<evidence type="ECO:0000313" key="3">
    <source>
        <dbReference type="EMBL" id="KXT11952.1"/>
    </source>
</evidence>
<dbReference type="Pfam" id="PF08975">
    <property type="entry name" value="2H-phosphodiest"/>
    <property type="match status" value="1"/>
</dbReference>
<dbReference type="EMBL" id="LFZO01000172">
    <property type="protein sequence ID" value="KXT11952.1"/>
    <property type="molecule type" value="Genomic_DNA"/>
</dbReference>
<protein>
    <recommendedName>
        <fullName evidence="2">DUF1868 domain-containing protein</fullName>
    </recommendedName>
</protein>
<reference evidence="3 4" key="1">
    <citation type="submission" date="2015-07" db="EMBL/GenBank/DDBJ databases">
        <title>Comparative genomics of the Sigatoka disease complex on banana suggests a link between parallel evolutionary changes in Pseudocercospora fijiensis and Pseudocercospora eumusae and increased virulence on the banana host.</title>
        <authorList>
            <person name="Chang T.-C."/>
            <person name="Salvucci A."/>
            <person name="Crous P.W."/>
            <person name="Stergiopoulos I."/>
        </authorList>
    </citation>
    <scope>NUCLEOTIDE SEQUENCE [LARGE SCALE GENOMIC DNA]</scope>
    <source>
        <strain evidence="3 4">CBS 116634</strain>
    </source>
</reference>
<evidence type="ECO:0000259" key="2">
    <source>
        <dbReference type="Pfam" id="PF08975"/>
    </source>
</evidence>
<feature type="region of interest" description="Disordered" evidence="1">
    <location>
        <begin position="1"/>
        <end position="32"/>
    </location>
</feature>
<proteinExistence type="predicted"/>
<dbReference type="Proteomes" id="UP000073492">
    <property type="component" value="Unassembled WGS sequence"/>
</dbReference>
<dbReference type="Gene3D" id="3.90.1140.10">
    <property type="entry name" value="Cyclic phosphodiesterase"/>
    <property type="match status" value="1"/>
</dbReference>
<feature type="domain" description="DUF1868" evidence="2">
    <location>
        <begin position="26"/>
        <end position="138"/>
    </location>
</feature>
<accession>A0A139IBJ5</accession>
<dbReference type="InterPro" id="IPR009097">
    <property type="entry name" value="Cyclic_Pdiesterase"/>
</dbReference>
<dbReference type="SUPFAM" id="SSF55144">
    <property type="entry name" value="LigT-like"/>
    <property type="match status" value="1"/>
</dbReference>
<dbReference type="AlphaFoldDB" id="A0A139IBJ5"/>
<sequence length="238" mass="27847">MQPPHEKPAKPPRRAFPDSVPSRASSNGEIQRWPGNTFICPFGDESPLRKILQKIQDTIRCRERLAQKMHFMPEISWHMTIFEGVNEENRAPGFWPLGKEGQELEDCTKEFLERLDGVELREEGLAPPYQMQVEGIAMRPGSVWLKIEAESRVEERRLRRLRDVLAKSIGLRTPTHESYEWHVGFCYLIRHLDDEDEAELRRIVDELETTVKVKFELKSLHFCDFENLHVFRSLLVLG</sequence>
<organism evidence="3 4">
    <name type="scientific">Pseudocercospora musae</name>
    <dbReference type="NCBI Taxonomy" id="113226"/>
    <lineage>
        <taxon>Eukaryota</taxon>
        <taxon>Fungi</taxon>
        <taxon>Dikarya</taxon>
        <taxon>Ascomycota</taxon>
        <taxon>Pezizomycotina</taxon>
        <taxon>Dothideomycetes</taxon>
        <taxon>Dothideomycetidae</taxon>
        <taxon>Mycosphaerellales</taxon>
        <taxon>Mycosphaerellaceae</taxon>
        <taxon>Pseudocercospora</taxon>
    </lineage>
</organism>
<gene>
    <name evidence="3" type="ORF">AC579_1003</name>
</gene>